<evidence type="ECO:0000313" key="2">
    <source>
        <dbReference type="Proteomes" id="UP001218488"/>
    </source>
</evidence>
<organism evidence="1 2">
    <name type="scientific">Bacillus safensis</name>
    <dbReference type="NCBI Taxonomy" id="561879"/>
    <lineage>
        <taxon>Bacteria</taxon>
        <taxon>Bacillati</taxon>
        <taxon>Bacillota</taxon>
        <taxon>Bacilli</taxon>
        <taxon>Bacillales</taxon>
        <taxon>Bacillaceae</taxon>
        <taxon>Bacillus</taxon>
    </lineage>
</organism>
<reference evidence="1" key="1">
    <citation type="submission" date="2025-02" db="EMBL/GenBank/DDBJ databases">
        <title>Complete genome sequences of 52 Bacillus and Priestia strains isolated from West-African fermentations and 26 reference strains from the DSMZ collection.</title>
        <authorList>
            <person name="Wiedenbein E.S."/>
            <person name="Canoy T.S."/>
            <person name="Hui Y."/>
            <person name="Parkouda C."/>
            <person name="Dawende C."/>
            <person name="Ametefe E."/>
            <person name="Jespersen L."/>
            <person name="Nielsen D.S."/>
        </authorList>
    </citation>
    <scope>NUCLEOTIDE SEQUENCE</scope>
    <source>
        <strain evidence="1">PRO33</strain>
    </source>
</reference>
<gene>
    <name evidence="1" type="ORF">P5627_07425</name>
</gene>
<proteinExistence type="predicted"/>
<dbReference type="Proteomes" id="UP001218488">
    <property type="component" value="Chromosome"/>
</dbReference>
<dbReference type="EMBL" id="CP121752">
    <property type="protein sequence ID" value="WGD98742.2"/>
    <property type="molecule type" value="Genomic_DNA"/>
</dbReference>
<name>A0AC61YTJ2_BACIA</name>
<sequence>MSYLSSCFLKGGGKQHEKKAAFALLALVLLSGCWDSTNIEELNMAIGYGLDKGDDGHKLKISMQVLVPQKIEQESSVKDPTKIIETSGDSVHQIFRTTTLKSHRIFAQQLRVYLFSEELINENNFDLVINQFIRDNETRRGSLVFMTSEKPGDLLKINDDGQPASSTLYDISGNTKSTIRMLKPVSLGDISSAMQNKVSFAVPKVGVDQGKLIVDGASIIKNRRFLTNISPLAVQSYNLLTGDGEGGVIEFKYDHSIYSFEIFKLKHNIETNKTASGRYQFNVSVDLEGRLSEDWNERENAFNEKYLQEIEGAVERRLEKNVKDFIGELQHEIKADICGFSQKASIAYPKDFRKEAKHWDEIFSESDIRYKANVKIRDFGTKGATQSL</sequence>
<accession>A0AC61YTJ2</accession>
<evidence type="ECO:0000313" key="1">
    <source>
        <dbReference type="EMBL" id="WGD98742.2"/>
    </source>
</evidence>
<protein>
    <submittedName>
        <fullName evidence="1">Ger(X)C family spore germination protein</fullName>
    </submittedName>
</protein>